<evidence type="ECO:0000256" key="4">
    <source>
        <dbReference type="ARBA" id="ARBA00022490"/>
    </source>
</evidence>
<dbReference type="InterPro" id="IPR000547">
    <property type="entry name" value="Clathrin_H-chain/VPS_repeat"/>
</dbReference>
<dbReference type="Pfam" id="PF23556">
    <property type="entry name" value="TPR_Vps41"/>
    <property type="match status" value="1"/>
</dbReference>
<evidence type="ECO:0000313" key="9">
    <source>
        <dbReference type="Proteomes" id="UP000887566"/>
    </source>
</evidence>
<evidence type="ECO:0000256" key="1">
    <source>
        <dbReference type="ARBA" id="ARBA00004371"/>
    </source>
</evidence>
<dbReference type="PROSITE" id="PS50219">
    <property type="entry name" value="CNH"/>
    <property type="match status" value="1"/>
</dbReference>
<dbReference type="GO" id="GO:0006886">
    <property type="term" value="P:intracellular protein transport"/>
    <property type="evidence" value="ECO:0007669"/>
    <property type="project" value="UniProtKB-UniRule"/>
</dbReference>
<evidence type="ECO:0000256" key="6">
    <source>
        <dbReference type="ARBA" id="ARBA00023228"/>
    </source>
</evidence>
<keyword evidence="4" id="KW-0963">Cytoplasm</keyword>
<dbReference type="PROSITE" id="PS50236">
    <property type="entry name" value="CHCR"/>
    <property type="match status" value="1"/>
</dbReference>
<dbReference type="GO" id="GO:0006914">
    <property type="term" value="P:autophagy"/>
    <property type="evidence" value="ECO:0007669"/>
    <property type="project" value="TreeGrafter"/>
</dbReference>
<keyword evidence="9" id="KW-1185">Reference proteome</keyword>
<evidence type="ECO:0000259" key="8">
    <source>
        <dbReference type="PROSITE" id="PS50219"/>
    </source>
</evidence>
<evidence type="ECO:0000256" key="2">
    <source>
        <dbReference type="ARBA" id="ARBA00004496"/>
    </source>
</evidence>
<name>A0A914VBK9_9BILA</name>
<dbReference type="Pfam" id="PF10367">
    <property type="entry name" value="zf-Vps39_C"/>
    <property type="match status" value="1"/>
</dbReference>
<dbReference type="Proteomes" id="UP000887566">
    <property type="component" value="Unplaced"/>
</dbReference>
<dbReference type="InterPro" id="IPR032914">
    <property type="entry name" value="Vam6/VPS39/TRAP1"/>
</dbReference>
<protein>
    <submittedName>
        <fullName evidence="10">CNH domain-containing protein</fullName>
    </submittedName>
</protein>
<sequence length="799" mass="89492">MAVRVFDLVPAIDLSDAAGAVENEMITSMEGCGNNLFVGTSVGRVISFSLREEVSEKAKVVVSASVWAQQRLPTNAPIVKMVSASALETLLVLSAGTLYYLTLQDLKPRGASMANNIACFSLNSNPQTDDPFTLQGRCVFQPRGASMANNIACFSLNSNPQTDDPFTLQIAIGTLRKTILVCEKPIDSDKLKIWRKIAIDEAPLAVSYDGSCLCYATDANYYVYDINSDAQQVLFPIDSGQVRPLVERINKEEFILNGMQGLGVFAKSDGVSSRPPVFWGVDYVHSVTYLYPHLIALGEQFIAFYSIIDQQLKQRLPFSEGRCVGNFDGQAFVATRREVFKLLPVSWDKQVESLLEENQVSEALEVTEVSLNRIGYDEKHILTARRLRQKAAFVYFVQGKRAEALELMVDNELDPRELISLYPGLLPSQSDFTRASPSLHQLANIAQVTSAANEKQSLLDFLKDFLLQVRSRPWISHCAKDIDTALVKLLAQEGDPSAFEKFLATNCVCDVDDCLEWIADAGMHHCKAILLLRFGQATDAFGIWKKLALEELTDPQFPEMKDCIGRLTKCAEKDVFAIVPWIVALDAEATVEAILNCKYAIDEMKMADLLEKHPQALLYYLRKLIDDKSCNIAQLHTRLALLYLDRISQLKADDDHTKDEDIADLRKRLRRFLSQSNYYDVKKVLGEIEGVEHFLSEKAFILGKNGSYANALQVLVGQLRDFEGAEDFCAQMAVNLDRRERHHLYLSLLNAFLTANRRCAVCQHHFVDSDALRYPTGSLVHRHCLRNPNICPVTNSVIM</sequence>
<dbReference type="GO" id="GO:0005764">
    <property type="term" value="C:lysosome"/>
    <property type="evidence" value="ECO:0007669"/>
    <property type="project" value="UniProtKB-SubCell"/>
</dbReference>
<dbReference type="PANTHER" id="PTHR12894">
    <property type="entry name" value="CNH DOMAIN CONTAINING"/>
    <property type="match status" value="1"/>
</dbReference>
<evidence type="ECO:0000313" key="10">
    <source>
        <dbReference type="WBParaSite" id="PSAMB.scaffold1781size27899.g14999.t1"/>
    </source>
</evidence>
<evidence type="ECO:0000256" key="3">
    <source>
        <dbReference type="ARBA" id="ARBA00022448"/>
    </source>
</evidence>
<evidence type="ECO:0000256" key="5">
    <source>
        <dbReference type="ARBA" id="ARBA00022927"/>
    </source>
</evidence>
<dbReference type="GO" id="GO:0034058">
    <property type="term" value="P:endosomal vesicle fusion"/>
    <property type="evidence" value="ECO:0007669"/>
    <property type="project" value="TreeGrafter"/>
</dbReference>
<dbReference type="GO" id="GO:0016020">
    <property type="term" value="C:membrane"/>
    <property type="evidence" value="ECO:0007669"/>
    <property type="project" value="TreeGrafter"/>
</dbReference>
<dbReference type="PANTHER" id="PTHR12894:SF27">
    <property type="entry name" value="TRANSFORMING GROWTH FACTOR-BETA RECEPTOR-ASSOCIATED PROTEIN 1"/>
    <property type="match status" value="1"/>
</dbReference>
<proteinExistence type="predicted"/>
<reference evidence="10" key="1">
    <citation type="submission" date="2022-11" db="UniProtKB">
        <authorList>
            <consortium name="WormBaseParasite"/>
        </authorList>
    </citation>
    <scope>IDENTIFICATION</scope>
</reference>
<dbReference type="Pfam" id="PF00780">
    <property type="entry name" value="CNH"/>
    <property type="match status" value="1"/>
</dbReference>
<dbReference type="SUPFAM" id="SSF50978">
    <property type="entry name" value="WD40 repeat-like"/>
    <property type="match status" value="1"/>
</dbReference>
<evidence type="ECO:0000256" key="7">
    <source>
        <dbReference type="PROSITE-ProRule" id="PRU01006"/>
    </source>
</evidence>
<dbReference type="WBParaSite" id="PSAMB.scaffold1781size27899.g14999.t1">
    <property type="protein sequence ID" value="PSAMB.scaffold1781size27899.g14999.t1"/>
    <property type="gene ID" value="PSAMB.scaffold1781size27899.g14999"/>
</dbReference>
<organism evidence="9 10">
    <name type="scientific">Plectus sambesii</name>
    <dbReference type="NCBI Taxonomy" id="2011161"/>
    <lineage>
        <taxon>Eukaryota</taxon>
        <taxon>Metazoa</taxon>
        <taxon>Ecdysozoa</taxon>
        <taxon>Nematoda</taxon>
        <taxon>Chromadorea</taxon>
        <taxon>Plectida</taxon>
        <taxon>Plectina</taxon>
        <taxon>Plectoidea</taxon>
        <taxon>Plectidae</taxon>
        <taxon>Plectus</taxon>
    </lineage>
</organism>
<comment type="subcellular location">
    <subcellularLocation>
        <location evidence="2">Cytoplasm</location>
    </subcellularLocation>
    <subcellularLocation>
        <location evidence="1">Lysosome</location>
    </subcellularLocation>
</comment>
<feature type="domain" description="CNH" evidence="8">
    <location>
        <begin position="23"/>
        <end position="331"/>
    </location>
</feature>
<accession>A0A914VBK9</accession>
<keyword evidence="5" id="KW-0653">Protein transport</keyword>
<dbReference type="InterPro" id="IPR019453">
    <property type="entry name" value="VPS39/TGFA1_Znf"/>
</dbReference>
<keyword evidence="6" id="KW-0458">Lysosome</keyword>
<dbReference type="InterPro" id="IPR001180">
    <property type="entry name" value="CNH_dom"/>
</dbReference>
<dbReference type="InterPro" id="IPR036322">
    <property type="entry name" value="WD40_repeat_dom_sf"/>
</dbReference>
<dbReference type="AlphaFoldDB" id="A0A914VBK9"/>
<keyword evidence="3" id="KW-0813">Transport</keyword>
<feature type="repeat" description="CHCR" evidence="7">
    <location>
        <begin position="578"/>
        <end position="761"/>
    </location>
</feature>